<accession>A0ABQ5WAA1</accession>
<protein>
    <submittedName>
        <fullName evidence="3">Fluoroacetate dehalogenase</fullName>
    </submittedName>
</protein>
<organism evidence="3 4">
    <name type="scientific">Devosia nitrariae</name>
    <dbReference type="NCBI Taxonomy" id="2071872"/>
    <lineage>
        <taxon>Bacteria</taxon>
        <taxon>Pseudomonadati</taxon>
        <taxon>Pseudomonadota</taxon>
        <taxon>Alphaproteobacteria</taxon>
        <taxon>Hyphomicrobiales</taxon>
        <taxon>Devosiaceae</taxon>
        <taxon>Devosia</taxon>
    </lineage>
</organism>
<dbReference type="PRINTS" id="PR00412">
    <property type="entry name" value="EPOXHYDRLASE"/>
</dbReference>
<keyword evidence="1" id="KW-0378">Hydrolase</keyword>
<evidence type="ECO:0000256" key="1">
    <source>
        <dbReference type="ARBA" id="ARBA00022801"/>
    </source>
</evidence>
<feature type="domain" description="AB hydrolase-1" evidence="2">
    <location>
        <begin position="49"/>
        <end position="164"/>
    </location>
</feature>
<evidence type="ECO:0000259" key="2">
    <source>
        <dbReference type="Pfam" id="PF00561"/>
    </source>
</evidence>
<dbReference type="Pfam" id="PF00561">
    <property type="entry name" value="Abhydrolase_1"/>
    <property type="match status" value="1"/>
</dbReference>
<dbReference type="PRINTS" id="PR00111">
    <property type="entry name" value="ABHYDROLASE"/>
</dbReference>
<dbReference type="EMBL" id="BSNS01000022">
    <property type="protein sequence ID" value="GLQ57035.1"/>
    <property type="molecule type" value="Genomic_DNA"/>
</dbReference>
<proteinExistence type="predicted"/>
<dbReference type="PANTHER" id="PTHR43329">
    <property type="entry name" value="EPOXIDE HYDROLASE"/>
    <property type="match status" value="1"/>
</dbReference>
<evidence type="ECO:0000313" key="3">
    <source>
        <dbReference type="EMBL" id="GLQ57035.1"/>
    </source>
</evidence>
<dbReference type="Gene3D" id="3.40.50.1820">
    <property type="entry name" value="alpha/beta hydrolase"/>
    <property type="match status" value="1"/>
</dbReference>
<comment type="caution">
    <text evidence="3">The sequence shown here is derived from an EMBL/GenBank/DDBJ whole genome shotgun (WGS) entry which is preliminary data.</text>
</comment>
<keyword evidence="4" id="KW-1185">Reference proteome</keyword>
<dbReference type="InterPro" id="IPR029058">
    <property type="entry name" value="AB_hydrolase_fold"/>
</dbReference>
<reference evidence="4" key="1">
    <citation type="journal article" date="2019" name="Int. J. Syst. Evol. Microbiol.">
        <title>The Global Catalogue of Microorganisms (GCM) 10K type strain sequencing project: providing services to taxonomists for standard genome sequencing and annotation.</title>
        <authorList>
            <consortium name="The Broad Institute Genomics Platform"/>
            <consortium name="The Broad Institute Genome Sequencing Center for Infectious Disease"/>
            <person name="Wu L."/>
            <person name="Ma J."/>
        </authorList>
    </citation>
    <scope>NUCLEOTIDE SEQUENCE [LARGE SCALE GENOMIC DNA]</scope>
    <source>
        <strain evidence="4">NBRC 112416</strain>
    </source>
</reference>
<dbReference type="InterPro" id="IPR000073">
    <property type="entry name" value="AB_hydrolase_1"/>
</dbReference>
<evidence type="ECO:0000313" key="4">
    <source>
        <dbReference type="Proteomes" id="UP001156691"/>
    </source>
</evidence>
<sequence length="319" mass="34530">MVSHIIASFPPHAVHLAEVQMTRTIDGMDARLIETDRGGVFVQTAGSGPAVLLLHGFPETGLMWRDVARLLQEDFTVVVADLPGYGASQCPADEDDHASMSKRSMALTLAEVMSRLGCERFAVVGHDRGGRVAYRMALDYPDRVTHIVALDIVPTAEVWERADARLALAFWPFCLLAQPAPLPERMILGAADAVVDNALGGWGSPADMFPPDVRDAYIAALSDPAHVHAICEEYRAAASIDRDHDAVDRRAGKTIACPLLALWSGQGALAEWYSDAGGPMGLWRQWAELAAGEATDGGHFFPEEYPAETAQRIKAFLSD</sequence>
<dbReference type="InterPro" id="IPR000639">
    <property type="entry name" value="Epox_hydrolase-like"/>
</dbReference>
<gene>
    <name evidence="3" type="ORF">GCM10010862_42940</name>
</gene>
<name>A0ABQ5WAA1_9HYPH</name>
<dbReference type="Proteomes" id="UP001156691">
    <property type="component" value="Unassembled WGS sequence"/>
</dbReference>
<dbReference type="SUPFAM" id="SSF53474">
    <property type="entry name" value="alpha/beta-Hydrolases"/>
    <property type="match status" value="1"/>
</dbReference>